<feature type="transmembrane region" description="Helical" evidence="1">
    <location>
        <begin position="28"/>
        <end position="48"/>
    </location>
</feature>
<sequence>MNIIFILIGMNVTLVFVFNKSKLDSRIWFIRLLVVNVLLFLIASICLFNNIGKDTAVNSLFVPLIVQLIYYGLSKIFYLTFKRNSVDTFWTMDKSLFIDGWFNFIFYLISILLFLLVL</sequence>
<keyword evidence="1" id="KW-0472">Membrane</keyword>
<gene>
    <name evidence="2" type="ORF">SAMN05444372_10155</name>
</gene>
<proteinExistence type="predicted"/>
<keyword evidence="1" id="KW-0812">Transmembrane</keyword>
<evidence type="ECO:0000313" key="2">
    <source>
        <dbReference type="EMBL" id="SHF88971.1"/>
    </source>
</evidence>
<evidence type="ECO:0000313" key="3">
    <source>
        <dbReference type="Proteomes" id="UP000184020"/>
    </source>
</evidence>
<keyword evidence="3" id="KW-1185">Reference proteome</keyword>
<protein>
    <submittedName>
        <fullName evidence="2">Uncharacterized protein</fullName>
    </submittedName>
</protein>
<name>A0A1M5FD28_9FLAO</name>
<accession>A0A1M5FD28</accession>
<organism evidence="2 3">
    <name type="scientific">Flavobacterium micromati</name>
    <dbReference type="NCBI Taxonomy" id="229205"/>
    <lineage>
        <taxon>Bacteria</taxon>
        <taxon>Pseudomonadati</taxon>
        <taxon>Bacteroidota</taxon>
        <taxon>Flavobacteriia</taxon>
        <taxon>Flavobacteriales</taxon>
        <taxon>Flavobacteriaceae</taxon>
        <taxon>Flavobacterium</taxon>
    </lineage>
</organism>
<dbReference type="EMBL" id="FQWF01000001">
    <property type="protein sequence ID" value="SHF88971.1"/>
    <property type="molecule type" value="Genomic_DNA"/>
</dbReference>
<reference evidence="3" key="1">
    <citation type="submission" date="2016-11" db="EMBL/GenBank/DDBJ databases">
        <authorList>
            <person name="Varghese N."/>
            <person name="Submissions S."/>
        </authorList>
    </citation>
    <scope>NUCLEOTIDE SEQUENCE [LARGE SCALE GENOMIC DNA]</scope>
    <source>
        <strain evidence="3">DSM 17659</strain>
    </source>
</reference>
<keyword evidence="1" id="KW-1133">Transmembrane helix</keyword>
<dbReference type="AlphaFoldDB" id="A0A1M5FD28"/>
<feature type="transmembrane region" description="Helical" evidence="1">
    <location>
        <begin position="60"/>
        <end position="81"/>
    </location>
</feature>
<dbReference type="STRING" id="229205.SAMN05444372_10155"/>
<evidence type="ECO:0000256" key="1">
    <source>
        <dbReference type="SAM" id="Phobius"/>
    </source>
</evidence>
<dbReference type="Proteomes" id="UP000184020">
    <property type="component" value="Unassembled WGS sequence"/>
</dbReference>
<feature type="transmembrane region" description="Helical" evidence="1">
    <location>
        <begin position="101"/>
        <end position="117"/>
    </location>
</feature>